<dbReference type="Proteomes" id="UP000306509">
    <property type="component" value="Unassembled WGS sequence"/>
</dbReference>
<sequence>MKLKHKFLIIFLLISIIPVIFITTFTYTRYTKLIDKQITSITENIFEKSGEELETNLKSLEHIGDLFNFHSESDQISLNKELRKYAGDSEGYSTYDIFQSNQNIHFIMKNVTYSSEFINGIFVFTPSGPTLGYGLNSNIDVFPGYDPLKEDWYEKTIGLEGSFYIDGISKKDFLINSRPSISFSKALYDGYSKKFLGVLLIDCSPAVFDFSKVNTLNETSMITVKSDTNNVVYSDPASSEESFTPKNSHTLIKEFPSDNLQLIFTVNYESLYKEFDATRVMILTIAGICAGVFIILSFFFSYSLSRPVTYLSSKMADSKNQKLLTASHYLNRNDEIGILYNEYNHMIETLSEYIEKELQNKLISLDSQMKSLEAQINSHFLYNTLESINSIAELEEVESIATMSLALGDMFRYSIKTQCELVTIEEELKHVQNYISIQQIRFENRFRMIINIPEAILKFQVLKLILQPLVENAFYHGLDYCQYGSFIRIDCWTESSFIYFTVSDDGIGMDEPQLEQLNLVLKQKAEFTELGHRNKQSIGIKNIHTRIQLYYGDEYGLKIQSQKNEGTSILIKLPKLNC</sequence>
<proteinExistence type="predicted"/>
<dbReference type="Gene3D" id="6.10.340.10">
    <property type="match status" value="1"/>
</dbReference>
<keyword evidence="4 7" id="KW-0418">Kinase</keyword>
<evidence type="ECO:0000313" key="7">
    <source>
        <dbReference type="EMBL" id="TLD00909.1"/>
    </source>
</evidence>
<dbReference type="GO" id="GO:0016020">
    <property type="term" value="C:membrane"/>
    <property type="evidence" value="ECO:0007669"/>
    <property type="project" value="UniProtKB-SubCell"/>
</dbReference>
<dbReference type="AlphaFoldDB" id="A0A4U8Q8N6"/>
<dbReference type="Pfam" id="PF02518">
    <property type="entry name" value="HATPase_c"/>
    <property type="match status" value="1"/>
</dbReference>
<keyword evidence="5" id="KW-0472">Membrane</keyword>
<keyword evidence="2" id="KW-0597">Phosphoprotein</keyword>
<gene>
    <name evidence="7" type="ORF">DSM106044_02105</name>
</gene>
<dbReference type="InterPro" id="IPR003660">
    <property type="entry name" value="HAMP_dom"/>
</dbReference>
<dbReference type="GO" id="GO:0000155">
    <property type="term" value="F:phosphorelay sensor kinase activity"/>
    <property type="evidence" value="ECO:0007669"/>
    <property type="project" value="InterPro"/>
</dbReference>
<keyword evidence="5" id="KW-1133">Transmembrane helix</keyword>
<evidence type="ECO:0000313" key="8">
    <source>
        <dbReference type="Proteomes" id="UP000306509"/>
    </source>
</evidence>
<keyword evidence="8" id="KW-1185">Reference proteome</keyword>
<dbReference type="SUPFAM" id="SSF55874">
    <property type="entry name" value="ATPase domain of HSP90 chaperone/DNA topoisomerase II/histidine kinase"/>
    <property type="match status" value="1"/>
</dbReference>
<dbReference type="Gene3D" id="3.30.450.20">
    <property type="entry name" value="PAS domain"/>
    <property type="match status" value="1"/>
</dbReference>
<dbReference type="SUPFAM" id="SSF158472">
    <property type="entry name" value="HAMP domain-like"/>
    <property type="match status" value="1"/>
</dbReference>
<evidence type="ECO:0000256" key="2">
    <source>
        <dbReference type="ARBA" id="ARBA00022553"/>
    </source>
</evidence>
<comment type="caution">
    <text evidence="7">The sequence shown here is derived from an EMBL/GenBank/DDBJ whole genome shotgun (WGS) entry which is preliminary data.</text>
</comment>
<name>A0A4U8Q8N6_9FIRM</name>
<feature type="domain" description="HAMP" evidence="6">
    <location>
        <begin position="302"/>
        <end position="355"/>
    </location>
</feature>
<dbReference type="InterPro" id="IPR036890">
    <property type="entry name" value="HATPase_C_sf"/>
</dbReference>
<comment type="subcellular location">
    <subcellularLocation>
        <location evidence="1">Membrane</location>
    </subcellularLocation>
</comment>
<keyword evidence="5" id="KW-0812">Transmembrane</keyword>
<feature type="transmembrane region" description="Helical" evidence="5">
    <location>
        <begin position="280"/>
        <end position="304"/>
    </location>
</feature>
<dbReference type="PANTHER" id="PTHR34220:SF7">
    <property type="entry name" value="SENSOR HISTIDINE KINASE YPDA"/>
    <property type="match status" value="1"/>
</dbReference>
<evidence type="ECO:0000256" key="1">
    <source>
        <dbReference type="ARBA" id="ARBA00004370"/>
    </source>
</evidence>
<dbReference type="STRING" id="180332.GCA_000797495_03983"/>
<organism evidence="7 8">
    <name type="scientific">Robinsoniella peoriensis</name>
    <dbReference type="NCBI Taxonomy" id="180332"/>
    <lineage>
        <taxon>Bacteria</taxon>
        <taxon>Bacillati</taxon>
        <taxon>Bacillota</taxon>
        <taxon>Clostridia</taxon>
        <taxon>Lachnospirales</taxon>
        <taxon>Lachnospiraceae</taxon>
        <taxon>Robinsoniella</taxon>
    </lineage>
</organism>
<dbReference type="InterPro" id="IPR003594">
    <property type="entry name" value="HATPase_dom"/>
</dbReference>
<feature type="transmembrane region" description="Helical" evidence="5">
    <location>
        <begin position="7"/>
        <end position="27"/>
    </location>
</feature>
<dbReference type="InterPro" id="IPR010559">
    <property type="entry name" value="Sig_transdc_His_kin_internal"/>
</dbReference>
<evidence type="ECO:0000256" key="3">
    <source>
        <dbReference type="ARBA" id="ARBA00022679"/>
    </source>
</evidence>
<dbReference type="Pfam" id="PF06580">
    <property type="entry name" value="His_kinase"/>
    <property type="match status" value="1"/>
</dbReference>
<dbReference type="InterPro" id="IPR050640">
    <property type="entry name" value="Bact_2-comp_sensor_kinase"/>
</dbReference>
<dbReference type="PANTHER" id="PTHR34220">
    <property type="entry name" value="SENSOR HISTIDINE KINASE YPDA"/>
    <property type="match status" value="1"/>
</dbReference>
<evidence type="ECO:0000259" key="6">
    <source>
        <dbReference type="PROSITE" id="PS50885"/>
    </source>
</evidence>
<evidence type="ECO:0000256" key="5">
    <source>
        <dbReference type="SAM" id="Phobius"/>
    </source>
</evidence>
<keyword evidence="3 7" id="KW-0808">Transferase</keyword>
<dbReference type="EMBL" id="QGQD01000045">
    <property type="protein sequence ID" value="TLD00909.1"/>
    <property type="molecule type" value="Genomic_DNA"/>
</dbReference>
<dbReference type="EC" id="2.7.13.3" evidence="7"/>
<reference evidence="7 8" key="1">
    <citation type="journal article" date="2019" name="Anaerobe">
        <title>Detection of Robinsoniella peoriensis in multiple bone samples of a trauma patient.</title>
        <authorList>
            <person name="Schrottner P."/>
            <person name="Hartwich K."/>
            <person name="Bunk B."/>
            <person name="Schober I."/>
            <person name="Helbig S."/>
            <person name="Rudolph W.W."/>
            <person name="Gunzer F."/>
        </authorList>
    </citation>
    <scope>NUCLEOTIDE SEQUENCE [LARGE SCALE GENOMIC DNA]</scope>
    <source>
        <strain evidence="7 8">DSM 106044</strain>
    </source>
</reference>
<accession>A0A4U8Q8N6</accession>
<dbReference type="RefSeq" id="WP_138002412.1">
    <property type="nucleotide sequence ID" value="NZ_QGQD01000045.1"/>
</dbReference>
<evidence type="ECO:0000256" key="4">
    <source>
        <dbReference type="ARBA" id="ARBA00022777"/>
    </source>
</evidence>
<protein>
    <submittedName>
        <fullName evidence="7">Putative sensor-like histidine kinase</fullName>
        <ecNumber evidence="7">2.7.13.3</ecNumber>
    </submittedName>
</protein>
<dbReference type="PROSITE" id="PS50885">
    <property type="entry name" value="HAMP"/>
    <property type="match status" value="1"/>
</dbReference>
<dbReference type="Gene3D" id="3.30.565.10">
    <property type="entry name" value="Histidine kinase-like ATPase, C-terminal domain"/>
    <property type="match status" value="1"/>
</dbReference>